<keyword evidence="1" id="KW-1133">Transmembrane helix</keyword>
<feature type="transmembrane region" description="Helical" evidence="1">
    <location>
        <begin position="103"/>
        <end position="125"/>
    </location>
</feature>
<keyword evidence="1" id="KW-0472">Membrane</keyword>
<dbReference type="OrthoDB" id="8819457at2759"/>
<evidence type="ECO:0000313" key="2">
    <source>
        <dbReference type="EMBL" id="ROL50585.1"/>
    </source>
</evidence>
<evidence type="ECO:0000256" key="1">
    <source>
        <dbReference type="SAM" id="Phobius"/>
    </source>
</evidence>
<dbReference type="SUPFAM" id="SSF48726">
    <property type="entry name" value="Immunoglobulin"/>
    <property type="match status" value="1"/>
</dbReference>
<organism evidence="2 3">
    <name type="scientific">Anabarilius grahami</name>
    <name type="common">Kanglang fish</name>
    <name type="synonym">Barilius grahami</name>
    <dbReference type="NCBI Taxonomy" id="495550"/>
    <lineage>
        <taxon>Eukaryota</taxon>
        <taxon>Metazoa</taxon>
        <taxon>Chordata</taxon>
        <taxon>Craniata</taxon>
        <taxon>Vertebrata</taxon>
        <taxon>Euteleostomi</taxon>
        <taxon>Actinopterygii</taxon>
        <taxon>Neopterygii</taxon>
        <taxon>Teleostei</taxon>
        <taxon>Ostariophysi</taxon>
        <taxon>Cypriniformes</taxon>
        <taxon>Xenocyprididae</taxon>
        <taxon>Xenocypridinae</taxon>
        <taxon>Xenocypridinae incertae sedis</taxon>
        <taxon>Anabarilius</taxon>
    </lineage>
</organism>
<comment type="caution">
    <text evidence="2">The sequence shown here is derived from an EMBL/GenBank/DDBJ whole genome shotgun (WGS) entry which is preliminary data.</text>
</comment>
<dbReference type="Gene3D" id="2.60.40.10">
    <property type="entry name" value="Immunoglobulins"/>
    <property type="match status" value="1"/>
</dbReference>
<protein>
    <recommendedName>
        <fullName evidence="4">Immunoglobulin V-set domain-containing protein</fullName>
    </recommendedName>
</protein>
<evidence type="ECO:0008006" key="4">
    <source>
        <dbReference type="Google" id="ProtNLM"/>
    </source>
</evidence>
<gene>
    <name evidence="2" type="ORF">DPX16_1128</name>
</gene>
<dbReference type="PANTHER" id="PTHR21063">
    <property type="entry name" value="LFA-3"/>
    <property type="match status" value="1"/>
</dbReference>
<evidence type="ECO:0000313" key="3">
    <source>
        <dbReference type="Proteomes" id="UP000281406"/>
    </source>
</evidence>
<keyword evidence="1" id="KW-0812">Transmembrane</keyword>
<dbReference type="InterPro" id="IPR013783">
    <property type="entry name" value="Ig-like_fold"/>
</dbReference>
<dbReference type="Proteomes" id="UP000281406">
    <property type="component" value="Unassembled WGS sequence"/>
</dbReference>
<reference evidence="2 3" key="1">
    <citation type="submission" date="2018-10" db="EMBL/GenBank/DDBJ databases">
        <title>Genome assembly for a Yunnan-Guizhou Plateau 3E fish, Anabarilius grahami (Regan), and its evolutionary and genetic applications.</title>
        <authorList>
            <person name="Jiang W."/>
        </authorList>
    </citation>
    <scope>NUCLEOTIDE SEQUENCE [LARGE SCALE GENOMIC DNA]</scope>
    <source>
        <strain evidence="2">AG-KIZ</strain>
        <tissue evidence="2">Muscle</tissue>
    </source>
</reference>
<accession>A0A3N0YWH7</accession>
<sequence length="153" mass="17047">MEGTSVTLESGVPKIHRYDVIIWRCEHGDSVIAKMTFGIFATFDGADGRFRGTLELDYKTGSLTIRNIRTKHAGLYHLDITGNITIFKRINLSVYSQDWSPCVIAVIGVAFLLLVVAVAIALICCRNRGSRQTGTEMVVQFSGIRRRTQNNSH</sequence>
<dbReference type="PANTHER" id="PTHR21063:SF4">
    <property type="entry name" value="CD48 ANTIGEN-RELATED"/>
    <property type="match status" value="1"/>
</dbReference>
<dbReference type="AlphaFoldDB" id="A0A3N0YWH7"/>
<dbReference type="EMBL" id="RJVU01020090">
    <property type="protein sequence ID" value="ROL50585.1"/>
    <property type="molecule type" value="Genomic_DNA"/>
</dbReference>
<dbReference type="InterPro" id="IPR036179">
    <property type="entry name" value="Ig-like_dom_sf"/>
</dbReference>
<name>A0A3N0YWH7_ANAGA</name>
<proteinExistence type="predicted"/>
<keyword evidence="3" id="KW-1185">Reference proteome</keyword>